<dbReference type="GO" id="GO:0000272">
    <property type="term" value="P:polysaccharide catabolic process"/>
    <property type="evidence" value="ECO:0007669"/>
    <property type="project" value="TreeGrafter"/>
</dbReference>
<evidence type="ECO:0000256" key="3">
    <source>
        <dbReference type="PIRSR" id="PIRSR610905-1"/>
    </source>
</evidence>
<protein>
    <submittedName>
        <fullName evidence="5">Glycosyl Hydrolase Family 88</fullName>
    </submittedName>
</protein>
<dbReference type="AlphaFoldDB" id="A0A1M4XDC0"/>
<proteinExistence type="inferred from homology"/>
<feature type="binding site" evidence="4">
    <location>
        <position position="140"/>
    </location>
    <ligand>
        <name>substrate</name>
    </ligand>
</feature>
<dbReference type="InterPro" id="IPR012341">
    <property type="entry name" value="6hp_glycosidase-like_sf"/>
</dbReference>
<evidence type="ECO:0000256" key="2">
    <source>
        <dbReference type="ARBA" id="ARBA00038358"/>
    </source>
</evidence>
<dbReference type="InterPro" id="IPR010905">
    <property type="entry name" value="Glyco_hydro_88"/>
</dbReference>
<feature type="binding site" evidence="4">
    <location>
        <position position="276"/>
    </location>
    <ligand>
        <name>substrate</name>
    </ligand>
</feature>
<dbReference type="InterPro" id="IPR008928">
    <property type="entry name" value="6-hairpin_glycosidase_sf"/>
</dbReference>
<feature type="active site" description="Nucleophile" evidence="3">
    <location>
        <position position="140"/>
    </location>
</feature>
<dbReference type="SUPFAM" id="SSF48208">
    <property type="entry name" value="Six-hairpin glycosidases"/>
    <property type="match status" value="1"/>
</dbReference>
<dbReference type="Gene3D" id="1.50.10.10">
    <property type="match status" value="1"/>
</dbReference>
<dbReference type="InterPro" id="IPR052369">
    <property type="entry name" value="UG_Glycosaminoglycan_Hydrolase"/>
</dbReference>
<evidence type="ECO:0000313" key="5">
    <source>
        <dbReference type="EMBL" id="SHE91242.1"/>
    </source>
</evidence>
<dbReference type="GO" id="GO:0052757">
    <property type="term" value="F:chondroitin hydrolase activity"/>
    <property type="evidence" value="ECO:0007669"/>
    <property type="project" value="TreeGrafter"/>
</dbReference>
<dbReference type="RefSeq" id="WP_062183935.1">
    <property type="nucleotide sequence ID" value="NZ_BBXL01000024.1"/>
</dbReference>
<comment type="similarity">
    <text evidence="2">Belongs to the glycosyl hydrolase 88 family.</text>
</comment>
<feature type="binding site" evidence="4">
    <location>
        <position position="260"/>
    </location>
    <ligand>
        <name>substrate</name>
    </ligand>
</feature>
<keyword evidence="6" id="KW-1185">Reference proteome</keyword>
<keyword evidence="1 5" id="KW-0378">Hydrolase</keyword>
<dbReference type="PANTHER" id="PTHR36845:SF1">
    <property type="entry name" value="HYDROLASE, PUTATIVE (AFU_ORTHOLOGUE AFUA_7G05090)-RELATED"/>
    <property type="match status" value="1"/>
</dbReference>
<gene>
    <name evidence="5" type="ORF">SAMN05444362_102474</name>
</gene>
<dbReference type="STRING" id="1346286.SAMN05444362_102474"/>
<evidence type="ECO:0000256" key="4">
    <source>
        <dbReference type="PIRSR" id="PIRSR610905-2"/>
    </source>
</evidence>
<accession>A0A1M4XDC0</accession>
<dbReference type="PANTHER" id="PTHR36845">
    <property type="entry name" value="HYDROLASE, PUTATIVE (AFU_ORTHOLOGUE AFUA_7G05090)-RELATED"/>
    <property type="match status" value="1"/>
</dbReference>
<name>A0A1M4XDC0_9BACT</name>
<dbReference type="Proteomes" id="UP000184480">
    <property type="component" value="Unassembled WGS sequence"/>
</dbReference>
<evidence type="ECO:0000256" key="1">
    <source>
        <dbReference type="ARBA" id="ARBA00022801"/>
    </source>
</evidence>
<feature type="active site" description="Proton donor" evidence="3">
    <location>
        <position position="200"/>
    </location>
</feature>
<organism evidence="5 6">
    <name type="scientific">Dysgonomonas macrotermitis</name>
    <dbReference type="NCBI Taxonomy" id="1346286"/>
    <lineage>
        <taxon>Bacteria</taxon>
        <taxon>Pseudomonadati</taxon>
        <taxon>Bacteroidota</taxon>
        <taxon>Bacteroidia</taxon>
        <taxon>Bacteroidales</taxon>
        <taxon>Dysgonomonadaceae</taxon>
        <taxon>Dysgonomonas</taxon>
    </lineage>
</organism>
<feature type="binding site" evidence="4">
    <location>
        <position position="272"/>
    </location>
    <ligand>
        <name>substrate</name>
    </ligand>
</feature>
<evidence type="ECO:0000313" key="6">
    <source>
        <dbReference type="Proteomes" id="UP000184480"/>
    </source>
</evidence>
<dbReference type="Pfam" id="PF07470">
    <property type="entry name" value="Glyco_hydro_88"/>
    <property type="match status" value="1"/>
</dbReference>
<sequence length="425" mass="49437">MKNLYIIIFILSIVIQQASAYNLNNRDKSKEERKENNSLHSVTNQIVPEMFNFASYQFEYALKCVDEALENRTKDDQVTPRTINRDGTLKLVGPRDWCSGFFPGSLWLMYQYTKDSKWAKQAEKFSELIEIEQFDETSHDLGFKMYNSFGNGLKLTNNPHYRNVVIQSAKTLAKRFNAKIGSIRSWDWNRQVWEYPVIIDNMMNLELLFEATRLTGDSAFYNIAVTHADTTLKNHFRDDYSSFHVVDYDTITGKVRLKQTFQGYSDPSAWARGQAWALYSFIMSYRYTLTPQYLKQSEGIAHFIFSHPNLPSDLIPYWDFDDPRIPNVPRDVSSASIIASALYELSEYSDKNKNQYIAWADQILMNLIEHYRAEPGTTQGFLLLHSTGHLPGNSEIDVPINYADYYFLEALLRKQNLTDNKIYDL</sequence>
<reference evidence="6" key="1">
    <citation type="submission" date="2016-11" db="EMBL/GenBank/DDBJ databases">
        <authorList>
            <person name="Varghese N."/>
            <person name="Submissions S."/>
        </authorList>
    </citation>
    <scope>NUCLEOTIDE SEQUENCE [LARGE SCALE GENOMIC DNA]</scope>
    <source>
        <strain evidence="6">DSM 27370</strain>
    </source>
</reference>
<feature type="binding site" evidence="4">
    <location>
        <position position="200"/>
    </location>
    <ligand>
        <name>substrate</name>
    </ligand>
</feature>
<dbReference type="EMBL" id="FQUC01000002">
    <property type="protein sequence ID" value="SHE91242.1"/>
    <property type="molecule type" value="Genomic_DNA"/>
</dbReference>